<evidence type="ECO:0000313" key="2">
    <source>
        <dbReference type="Proteomes" id="UP001165378"/>
    </source>
</evidence>
<keyword evidence="2" id="KW-1185">Reference proteome</keyword>
<organism evidence="1 2">
    <name type="scientific">Yinghuangia soli</name>
    <dbReference type="NCBI Taxonomy" id="2908204"/>
    <lineage>
        <taxon>Bacteria</taxon>
        <taxon>Bacillati</taxon>
        <taxon>Actinomycetota</taxon>
        <taxon>Actinomycetes</taxon>
        <taxon>Kitasatosporales</taxon>
        <taxon>Streptomycetaceae</taxon>
        <taxon>Yinghuangia</taxon>
    </lineage>
</organism>
<dbReference type="AlphaFoldDB" id="A0AA41TZA5"/>
<name>A0AA41TZA5_9ACTN</name>
<proteinExistence type="predicted"/>
<reference evidence="1" key="1">
    <citation type="submission" date="2022-01" db="EMBL/GenBank/DDBJ databases">
        <title>Genome-Based Taxonomic Classification of the Phylum Actinobacteria.</title>
        <authorList>
            <person name="Gao Y."/>
        </authorList>
    </citation>
    <scope>NUCLEOTIDE SEQUENCE</scope>
    <source>
        <strain evidence="1">KLBMP 8922</strain>
    </source>
</reference>
<dbReference type="Proteomes" id="UP001165378">
    <property type="component" value="Unassembled WGS sequence"/>
</dbReference>
<comment type="caution">
    <text evidence="1">The sequence shown here is derived from an EMBL/GenBank/DDBJ whole genome shotgun (WGS) entry which is preliminary data.</text>
</comment>
<dbReference type="EMBL" id="JAKFHA010000003">
    <property type="protein sequence ID" value="MCF2527070.1"/>
    <property type="molecule type" value="Genomic_DNA"/>
</dbReference>
<gene>
    <name evidence="1" type="ORF">LZ495_07545</name>
</gene>
<accession>A0AA41TZA5</accession>
<evidence type="ECO:0000313" key="1">
    <source>
        <dbReference type="EMBL" id="MCF2527070.1"/>
    </source>
</evidence>
<sequence length="45" mass="5031">MAPREPGSAVVTTYASTFHRDHLDRSVRETRSLSEVLDMRLGDLG</sequence>
<protein>
    <submittedName>
        <fullName evidence="1">Uncharacterized protein</fullName>
    </submittedName>
</protein>
<dbReference type="RefSeq" id="WP_235051220.1">
    <property type="nucleotide sequence ID" value="NZ_JAKFHA010000003.1"/>
</dbReference>